<dbReference type="AlphaFoldDB" id="A0A7L1J1V3"/>
<dbReference type="Gene3D" id="4.10.70.10">
    <property type="entry name" value="Disintegrin domain"/>
    <property type="match status" value="1"/>
</dbReference>
<feature type="non-terminal residue" evidence="5">
    <location>
        <position position="524"/>
    </location>
</feature>
<dbReference type="InterPro" id="IPR001590">
    <property type="entry name" value="Peptidase_M12B"/>
</dbReference>
<evidence type="ECO:0000256" key="1">
    <source>
        <dbReference type="ARBA" id="ARBA00023157"/>
    </source>
</evidence>
<organism evidence="5 6">
    <name type="scientific">Smutsornis africanus</name>
    <name type="common">Double-banded courser</name>
    <name type="synonym">Rhinoptilus africanus</name>
    <dbReference type="NCBI Taxonomy" id="240209"/>
    <lineage>
        <taxon>Eukaryota</taxon>
        <taxon>Metazoa</taxon>
        <taxon>Chordata</taxon>
        <taxon>Craniata</taxon>
        <taxon>Vertebrata</taxon>
        <taxon>Euteleostomi</taxon>
        <taxon>Archelosauria</taxon>
        <taxon>Archosauria</taxon>
        <taxon>Dinosauria</taxon>
        <taxon>Saurischia</taxon>
        <taxon>Theropoda</taxon>
        <taxon>Coelurosauria</taxon>
        <taxon>Aves</taxon>
        <taxon>Neognathae</taxon>
        <taxon>Neoaves</taxon>
        <taxon>Charadriiformes</taxon>
        <taxon>Glareolidae</taxon>
        <taxon>Rhinoptilus</taxon>
    </lineage>
</organism>
<dbReference type="InterPro" id="IPR001762">
    <property type="entry name" value="Disintegrin_dom"/>
</dbReference>
<dbReference type="Pfam" id="PF00200">
    <property type="entry name" value="Disintegrin"/>
    <property type="match status" value="1"/>
</dbReference>
<keyword evidence="1 2" id="KW-1015">Disulfide bond</keyword>
<dbReference type="Pfam" id="PF08516">
    <property type="entry name" value="ADAM_CR"/>
    <property type="match status" value="1"/>
</dbReference>
<comment type="caution">
    <text evidence="2">Lacks conserved residue(s) required for the propagation of feature annotation.</text>
</comment>
<proteinExistence type="predicted"/>
<dbReference type="PROSITE" id="PS50215">
    <property type="entry name" value="ADAM_MEPRO"/>
    <property type="match status" value="1"/>
</dbReference>
<accession>A0A7L1J1V3</accession>
<feature type="domain" description="Disintegrin" evidence="3">
    <location>
        <begin position="329"/>
        <end position="419"/>
    </location>
</feature>
<evidence type="ECO:0000259" key="4">
    <source>
        <dbReference type="PROSITE" id="PS50215"/>
    </source>
</evidence>
<protein>
    <submittedName>
        <fullName evidence="5">ADA32 protein</fullName>
    </submittedName>
</protein>
<dbReference type="SMART" id="SM00608">
    <property type="entry name" value="ACR"/>
    <property type="match status" value="1"/>
</dbReference>
<feature type="domain" description="Peptidase M12B" evidence="4">
    <location>
        <begin position="124"/>
        <end position="321"/>
    </location>
</feature>
<name>A0A7L1J1V3_SMUAF</name>
<dbReference type="GO" id="GO:0007155">
    <property type="term" value="P:cell adhesion"/>
    <property type="evidence" value="ECO:0007669"/>
    <property type="project" value="TreeGrafter"/>
</dbReference>
<evidence type="ECO:0000259" key="3">
    <source>
        <dbReference type="PROSITE" id="PS50214"/>
    </source>
</evidence>
<dbReference type="GO" id="GO:0004222">
    <property type="term" value="F:metalloendopeptidase activity"/>
    <property type="evidence" value="ECO:0007669"/>
    <property type="project" value="InterPro"/>
</dbReference>
<dbReference type="GO" id="GO:0005886">
    <property type="term" value="C:plasma membrane"/>
    <property type="evidence" value="ECO:0007669"/>
    <property type="project" value="TreeGrafter"/>
</dbReference>
<dbReference type="SUPFAM" id="SSF57552">
    <property type="entry name" value="Blood coagulation inhibitor (disintegrin)"/>
    <property type="match status" value="1"/>
</dbReference>
<dbReference type="Pfam" id="PF01562">
    <property type="entry name" value="Pep_M12B_propep"/>
    <property type="match status" value="1"/>
</dbReference>
<dbReference type="GO" id="GO:0008584">
    <property type="term" value="P:male gonad development"/>
    <property type="evidence" value="ECO:0007669"/>
    <property type="project" value="TreeGrafter"/>
</dbReference>
<dbReference type="SMART" id="SM00050">
    <property type="entry name" value="DISIN"/>
    <property type="match status" value="1"/>
</dbReference>
<dbReference type="InterPro" id="IPR002870">
    <property type="entry name" value="Peptidase_M12B_N"/>
</dbReference>
<dbReference type="FunFam" id="4.10.70.10:FF:000003">
    <property type="entry name" value="Disintegrin and metalloproteinase domain-containing protein 17"/>
    <property type="match status" value="1"/>
</dbReference>
<dbReference type="PROSITE" id="PS50214">
    <property type="entry name" value="DISINTEGRIN_2"/>
    <property type="match status" value="1"/>
</dbReference>
<dbReference type="PANTHER" id="PTHR11905:SF158">
    <property type="entry name" value="DISINTEGRIN AND METALLOPROTEINASE DOMAIN-CONTAINING PROTEIN 18"/>
    <property type="match status" value="1"/>
</dbReference>
<dbReference type="InterPro" id="IPR034027">
    <property type="entry name" value="Reprolysin_adamalysin"/>
</dbReference>
<dbReference type="Proteomes" id="UP000525158">
    <property type="component" value="Unassembled WGS sequence"/>
</dbReference>
<dbReference type="EMBL" id="VXBO01011363">
    <property type="protein sequence ID" value="NXN44725.1"/>
    <property type="molecule type" value="Genomic_DNA"/>
</dbReference>
<evidence type="ECO:0000313" key="5">
    <source>
        <dbReference type="EMBL" id="NXN44725.1"/>
    </source>
</evidence>
<comment type="caution">
    <text evidence="5">The sequence shown here is derived from an EMBL/GenBank/DDBJ whole genome shotgun (WGS) entry which is preliminary data.</text>
</comment>
<dbReference type="InterPro" id="IPR036436">
    <property type="entry name" value="Disintegrin_dom_sf"/>
</dbReference>
<reference evidence="5 6" key="1">
    <citation type="submission" date="2019-09" db="EMBL/GenBank/DDBJ databases">
        <title>Bird 10,000 Genomes (B10K) Project - Family phase.</title>
        <authorList>
            <person name="Zhang G."/>
        </authorList>
    </citation>
    <scope>NUCLEOTIDE SEQUENCE [LARGE SCALE GENOMIC DNA]</scope>
    <source>
        <strain evidence="5">B10K-DU-002-36</strain>
        <tissue evidence="5">Muscle</tissue>
    </source>
</reference>
<dbReference type="InterPro" id="IPR024079">
    <property type="entry name" value="MetalloPept_cat_dom_sf"/>
</dbReference>
<feature type="disulfide bond" evidence="2">
    <location>
        <begin position="277"/>
        <end position="282"/>
    </location>
</feature>
<dbReference type="GO" id="GO:0006508">
    <property type="term" value="P:proteolysis"/>
    <property type="evidence" value="ECO:0007669"/>
    <property type="project" value="InterPro"/>
</dbReference>
<sequence>VSYVLGIAGRPHTLHLQQHVFLSDDFRIYVPNEKGSLRSDSTLFKGGCHYRGYVEGFPSSAVTLSTCSGLRGLLQFENVSYGIEPLGQSSAFEHFVYPVSNKAAGGIGDRFLFQPLSAEARSPKYFNVYVVLDKTLYDSMGSDTNAAVQKIIQVFNLVSSVFNPLNVTVVLSSLELWKEENKISTAGEADVLLQRFLQWKQSHLAHRSYDIACLLVYRDRAEFVGSAALGKACQRDAAGAVAVYQRAATLESFSALLAQLLARSLGVSYDDPQKCRCPGSICIMTLAALRVSGAKAFSNCSIGDFETFLKRNGNCPFIQRALRQPSHRVTACGNGVVEPGEQCDCGAAEACALDTCCTPQCNFKPGMQCSLGLCCEHCRLRSFKRKNSQCRPAADAQCDLAEFCNRSSASCPPDLYVQDGHGCEHGTGYCYKGRCQSPDLQCQQLYGRGAKNAPLACYEEVNSQRDRFGHCGNHPKDGYQPCSWLNLECGKLVCIFPNHIPFTKVKGAIIYAQVQDHLCVSFDF</sequence>
<dbReference type="Pfam" id="PF01421">
    <property type="entry name" value="Reprolysin"/>
    <property type="match status" value="1"/>
</dbReference>
<evidence type="ECO:0000313" key="6">
    <source>
        <dbReference type="Proteomes" id="UP000525158"/>
    </source>
</evidence>
<dbReference type="SUPFAM" id="SSF55486">
    <property type="entry name" value="Metalloproteases ('zincins'), catalytic domain"/>
    <property type="match status" value="1"/>
</dbReference>
<dbReference type="InterPro" id="IPR006586">
    <property type="entry name" value="ADAM_Cys-rich"/>
</dbReference>
<dbReference type="Gene3D" id="3.40.390.10">
    <property type="entry name" value="Collagenase (Catalytic Domain)"/>
    <property type="match status" value="1"/>
</dbReference>
<gene>
    <name evidence="5" type="primary">Adam32</name>
    <name evidence="5" type="ORF">RHIAFR_R10934</name>
</gene>
<feature type="non-terminal residue" evidence="5">
    <location>
        <position position="1"/>
    </location>
</feature>
<keyword evidence="6" id="KW-1185">Reference proteome</keyword>
<dbReference type="GO" id="GO:0007339">
    <property type="term" value="P:binding of sperm to zona pellucida"/>
    <property type="evidence" value="ECO:0007669"/>
    <property type="project" value="TreeGrafter"/>
</dbReference>
<dbReference type="PANTHER" id="PTHR11905">
    <property type="entry name" value="ADAM A DISINTEGRIN AND METALLOPROTEASE DOMAIN"/>
    <property type="match status" value="1"/>
</dbReference>
<evidence type="ECO:0000256" key="2">
    <source>
        <dbReference type="PROSITE-ProRule" id="PRU00276"/>
    </source>
</evidence>
<dbReference type="CDD" id="cd04269">
    <property type="entry name" value="ZnMc_adamalysin_II_like"/>
    <property type="match status" value="1"/>
</dbReference>